<dbReference type="RefSeq" id="WP_208473261.1">
    <property type="nucleotide sequence ID" value="NZ_JAGFNS010000050.1"/>
</dbReference>
<keyword evidence="2" id="KW-1185">Reference proteome</keyword>
<comment type="caution">
    <text evidence="1">The sequence shown here is derived from an EMBL/GenBank/DDBJ whole genome shotgun (WGS) entry which is preliminary data.</text>
</comment>
<dbReference type="Proteomes" id="UP000679690">
    <property type="component" value="Unassembled WGS sequence"/>
</dbReference>
<evidence type="ECO:0000313" key="2">
    <source>
        <dbReference type="Proteomes" id="UP000679690"/>
    </source>
</evidence>
<protein>
    <submittedName>
        <fullName evidence="1">Uncharacterized protein</fullName>
    </submittedName>
</protein>
<gene>
    <name evidence="1" type="ORF">J5X75_41680</name>
</gene>
<organism evidence="1 2">
    <name type="scientific">Actinoplanes flavus</name>
    <dbReference type="NCBI Taxonomy" id="2820290"/>
    <lineage>
        <taxon>Bacteria</taxon>
        <taxon>Bacillati</taxon>
        <taxon>Actinomycetota</taxon>
        <taxon>Actinomycetes</taxon>
        <taxon>Micromonosporales</taxon>
        <taxon>Micromonosporaceae</taxon>
        <taxon>Actinoplanes</taxon>
    </lineage>
</organism>
<accession>A0ABS3UZM5</accession>
<evidence type="ECO:0000313" key="1">
    <source>
        <dbReference type="EMBL" id="MBO3744026.1"/>
    </source>
</evidence>
<reference evidence="1 2" key="1">
    <citation type="submission" date="2021-03" db="EMBL/GenBank/DDBJ databases">
        <title>Actinoplanes flavus sp. nov., a novel actinomycete isolated from Coconut Palm rhizosphere soil.</title>
        <authorList>
            <person name="Luo X."/>
        </authorList>
    </citation>
    <scope>NUCLEOTIDE SEQUENCE [LARGE SCALE GENOMIC DNA]</scope>
    <source>
        <strain evidence="1 2">NEAU-H7</strain>
    </source>
</reference>
<proteinExistence type="predicted"/>
<dbReference type="EMBL" id="JAGFNS010000050">
    <property type="protein sequence ID" value="MBO3744026.1"/>
    <property type="molecule type" value="Genomic_DNA"/>
</dbReference>
<name>A0ABS3UZM5_9ACTN</name>
<sequence length="72" mass="7998">MNRIAKLADRLVDRLAPQVTADAACIVLNTGPWKCAGLTTSCTGEFQFYIQTRTITYDNCPPKTQRRCSTVC</sequence>